<evidence type="ECO:0000256" key="1">
    <source>
        <dbReference type="SAM" id="Phobius"/>
    </source>
</evidence>
<sequence length="108" mass="11501">MSVSSPTSVRRRPGVVESMISWAGWAFVGLIALLLAFAAIFPVGFSGAFPDQADDAATIAGWAVLTVVLVVLAPIGMAIGHWRHWHIWYWPVLCAASAGTTLVLLQAL</sequence>
<keyword evidence="1" id="KW-0472">Membrane</keyword>
<comment type="caution">
    <text evidence="2">The sequence shown here is derived from an EMBL/GenBank/DDBJ whole genome shotgun (WGS) entry which is preliminary data.</text>
</comment>
<dbReference type="RefSeq" id="WP_064929832.1">
    <property type="nucleotide sequence ID" value="NZ_LZSO01000009.1"/>
</dbReference>
<accession>A0A1A0RF13</accession>
<dbReference type="AlphaFoldDB" id="A0A1A0RF13"/>
<feature type="transmembrane region" description="Helical" evidence="1">
    <location>
        <begin position="57"/>
        <end position="81"/>
    </location>
</feature>
<dbReference type="Proteomes" id="UP000093902">
    <property type="component" value="Unassembled WGS sequence"/>
</dbReference>
<gene>
    <name evidence="2" type="ORF">A5792_11855</name>
</gene>
<keyword evidence="1" id="KW-0812">Transmembrane</keyword>
<dbReference type="OrthoDB" id="4638932at2"/>
<reference evidence="3" key="1">
    <citation type="submission" date="2016-06" db="EMBL/GenBank/DDBJ databases">
        <authorList>
            <person name="Sutton G."/>
            <person name="Brinkac L."/>
            <person name="Sanka R."/>
            <person name="Adams M."/>
            <person name="Lau E."/>
            <person name="Mehaffy C."/>
            <person name="Tameris M."/>
            <person name="Hatherill M."/>
            <person name="Hanekom W."/>
            <person name="Mahomed H."/>
            <person name="Mcshane H."/>
        </authorList>
    </citation>
    <scope>NUCLEOTIDE SEQUENCE [LARGE SCALE GENOMIC DNA]</scope>
    <source>
        <strain evidence="3">852002-51209_SCH5440388</strain>
    </source>
</reference>
<evidence type="ECO:0000313" key="2">
    <source>
        <dbReference type="EMBL" id="OBB33105.1"/>
    </source>
</evidence>
<feature type="transmembrane region" description="Helical" evidence="1">
    <location>
        <begin position="87"/>
        <end position="105"/>
    </location>
</feature>
<proteinExistence type="predicted"/>
<organism evidence="2 3">
    <name type="scientific">Mycolicibacterium peregrinum</name>
    <name type="common">Mycobacterium peregrinum</name>
    <dbReference type="NCBI Taxonomy" id="43304"/>
    <lineage>
        <taxon>Bacteria</taxon>
        <taxon>Bacillati</taxon>
        <taxon>Actinomycetota</taxon>
        <taxon>Actinomycetes</taxon>
        <taxon>Mycobacteriales</taxon>
        <taxon>Mycobacteriaceae</taxon>
        <taxon>Mycolicibacterium</taxon>
    </lineage>
</organism>
<keyword evidence="1" id="KW-1133">Transmembrane helix</keyword>
<feature type="transmembrane region" description="Helical" evidence="1">
    <location>
        <begin position="20"/>
        <end position="45"/>
    </location>
</feature>
<dbReference type="STRING" id="43304.GCA_001403655_02614"/>
<protein>
    <submittedName>
        <fullName evidence="2">Uncharacterized protein</fullName>
    </submittedName>
</protein>
<name>A0A1A0RF13_MYCPR</name>
<evidence type="ECO:0000313" key="3">
    <source>
        <dbReference type="Proteomes" id="UP000093902"/>
    </source>
</evidence>
<dbReference type="EMBL" id="LZSO01000009">
    <property type="protein sequence ID" value="OBB33105.1"/>
    <property type="molecule type" value="Genomic_DNA"/>
</dbReference>